<proteinExistence type="predicted"/>
<reference evidence="1 2" key="1">
    <citation type="submission" date="2023-03" db="EMBL/GenBank/DDBJ databases">
        <title>Genome insight into feeding habits of ladybird beetles.</title>
        <authorList>
            <person name="Li H.-S."/>
            <person name="Huang Y.-H."/>
            <person name="Pang H."/>
        </authorList>
    </citation>
    <scope>NUCLEOTIDE SEQUENCE [LARGE SCALE GENOMIC DNA]</scope>
    <source>
        <strain evidence="1">SYSU_2023b</strain>
        <tissue evidence="1">Whole body</tissue>
    </source>
</reference>
<dbReference type="AlphaFoldDB" id="A0AAW1TUK1"/>
<accession>A0AAW1TUK1</accession>
<name>A0AAW1TUK1_9CUCU</name>
<sequence length="116" mass="13137">MGESVCSKRQDCIAVFQAPFKLLKIATSMGYNPSDDLEASPSTPIARFCIMPSEKVPESDVPHVSMLSRLFASHHDWANYCAPGMVRFICGHRITSFSQFLKRLSYYDKIKLPLYN</sequence>
<dbReference type="EMBL" id="JARQZJ010000008">
    <property type="protein sequence ID" value="KAK9872064.1"/>
    <property type="molecule type" value="Genomic_DNA"/>
</dbReference>
<evidence type="ECO:0000313" key="1">
    <source>
        <dbReference type="EMBL" id="KAK9872064.1"/>
    </source>
</evidence>
<keyword evidence="2" id="KW-1185">Reference proteome</keyword>
<organism evidence="1 2">
    <name type="scientific">Henosepilachna vigintioctopunctata</name>
    <dbReference type="NCBI Taxonomy" id="420089"/>
    <lineage>
        <taxon>Eukaryota</taxon>
        <taxon>Metazoa</taxon>
        <taxon>Ecdysozoa</taxon>
        <taxon>Arthropoda</taxon>
        <taxon>Hexapoda</taxon>
        <taxon>Insecta</taxon>
        <taxon>Pterygota</taxon>
        <taxon>Neoptera</taxon>
        <taxon>Endopterygota</taxon>
        <taxon>Coleoptera</taxon>
        <taxon>Polyphaga</taxon>
        <taxon>Cucujiformia</taxon>
        <taxon>Coccinelloidea</taxon>
        <taxon>Coccinellidae</taxon>
        <taxon>Epilachninae</taxon>
        <taxon>Epilachnini</taxon>
        <taxon>Henosepilachna</taxon>
    </lineage>
</organism>
<comment type="caution">
    <text evidence="1">The sequence shown here is derived from an EMBL/GenBank/DDBJ whole genome shotgun (WGS) entry which is preliminary data.</text>
</comment>
<protein>
    <submittedName>
        <fullName evidence="1">Uncharacterized protein</fullName>
    </submittedName>
</protein>
<dbReference type="Proteomes" id="UP001431783">
    <property type="component" value="Unassembled WGS sequence"/>
</dbReference>
<evidence type="ECO:0000313" key="2">
    <source>
        <dbReference type="Proteomes" id="UP001431783"/>
    </source>
</evidence>
<gene>
    <name evidence="1" type="ORF">WA026_015311</name>
</gene>